<keyword evidence="2" id="KW-1133">Transmembrane helix</keyword>
<feature type="region of interest" description="Disordered" evidence="1">
    <location>
        <begin position="671"/>
        <end position="890"/>
    </location>
</feature>
<evidence type="ECO:0008006" key="6">
    <source>
        <dbReference type="Google" id="ProtNLM"/>
    </source>
</evidence>
<evidence type="ECO:0000256" key="3">
    <source>
        <dbReference type="SAM" id="SignalP"/>
    </source>
</evidence>
<proteinExistence type="predicted"/>
<feature type="region of interest" description="Disordered" evidence="1">
    <location>
        <begin position="296"/>
        <end position="356"/>
    </location>
</feature>
<feature type="compositionally biased region" description="Pro residues" evidence="1">
    <location>
        <begin position="647"/>
        <end position="659"/>
    </location>
</feature>
<dbReference type="AlphaFoldDB" id="A0A0A1TCJ9"/>
<feature type="region of interest" description="Disordered" evidence="1">
    <location>
        <begin position="525"/>
        <end position="589"/>
    </location>
</feature>
<sequence>MSFRQNVVIQLVTLLSVFNASVSAIRAPSQVTAIVPKCAQECAESFLRVNYNFEKDVQPSLETLCTQTGLTEYTLGEALMQCLNAEVTVKYCSQQEVNQNVVFQAYHICENVPRAIKPTHGVITATLALAPTGGVMTFPAGAATRTKTSQDLITETSQLTFATSLSSSTRTPGSGSTDAVTTPTSSPTEAISEPTKLSKSQITGVTIGSIVGAVCLIGIIALLIHYCRQRRKAERGSHIPSRDSWGYSVERGGSANSNEKDHWASHLDHPAIPPIPPNKTYNRDSWRPSAIGYAVTPASRNGTASTRAATATSPGDGQQTPKRPVSKLLPDRPDLPSHHSLSPPQRQPTQMASPLHHPSIRTVEPSFALEVQPNTPPLPQSLQQKTPTLPKLIIPKTRPINTNGSTLSYASPPPQQTYQPAPAPAQAEQPTQAKTAPTPYPDSTTSTSNWTAIPVDQPAIAELASPASTVEPTVSLAQTAIVGSATRVPHTPHPKAALQYPQLQATTYIPPVPAQKQTKIPAAINVNAPPPTQRKVMPSPLFSSHPNPRSASDPVVRTSHPTIQEQPNVQSQTEINERPPVERVQSNDSNITYISNSSEARITSFIPQPPEPVQANLSPVVESPFSEPKMSATIFPTTARAATASPTPRPGQMIPPPRRPIQYQINQVHPEEQQRYPHSPQDIVRPQAPFRVPSSGAISPSTGPRADDRGRLPSSNHQPRQMYPIHPPRGPGPNASGMPYPRGAQQGHRPNINLAASYNGQGSHNPHGRPQQRMVRGPGPKYPSPQMARPPVWQYPSGQASPNNLLEKRRGPSMAQDMMLNPPNGQPTSQALWQRQSHHYPAVPAALPPQNHNYKQPPYTPTPTDSSPSQGPGIRVTPMRRGQDLILDFN</sequence>
<keyword evidence="3" id="KW-0732">Signal</keyword>
<feature type="compositionally biased region" description="Polar residues" evidence="1">
    <location>
        <begin position="559"/>
        <end position="574"/>
    </location>
</feature>
<dbReference type="EMBL" id="CDHN01000007">
    <property type="protein sequence ID" value="CEJ94751.1"/>
    <property type="molecule type" value="Genomic_DNA"/>
</dbReference>
<name>A0A0A1TCJ9_9HYPO</name>
<evidence type="ECO:0000256" key="2">
    <source>
        <dbReference type="SAM" id="Phobius"/>
    </source>
</evidence>
<feature type="region of interest" description="Disordered" evidence="1">
    <location>
        <begin position="163"/>
        <end position="198"/>
    </location>
</feature>
<feature type="compositionally biased region" description="Basic and acidic residues" evidence="1">
    <location>
        <begin position="258"/>
        <end position="269"/>
    </location>
</feature>
<feature type="region of interest" description="Disordered" evidence="1">
    <location>
        <begin position="370"/>
        <end position="450"/>
    </location>
</feature>
<evidence type="ECO:0000313" key="5">
    <source>
        <dbReference type="Proteomes" id="UP000039046"/>
    </source>
</evidence>
<keyword evidence="5" id="KW-1185">Reference proteome</keyword>
<reference evidence="4 5" key="1">
    <citation type="journal article" date="2015" name="Genome Announc.">
        <title>Draft Genome Sequence and Gene Annotation of the Entomopathogenic Fungus Verticillium hemipterigenum.</title>
        <authorList>
            <person name="Horn F."/>
            <person name="Habel A."/>
            <person name="Scharf D.H."/>
            <person name="Dworschak J."/>
            <person name="Brakhage A.A."/>
            <person name="Guthke R."/>
            <person name="Hertweck C."/>
            <person name="Linde J."/>
        </authorList>
    </citation>
    <scope>NUCLEOTIDE SEQUENCE [LARGE SCALE GENOMIC DNA]</scope>
</reference>
<feature type="compositionally biased region" description="Polar residues" evidence="1">
    <location>
        <begin position="754"/>
        <end position="764"/>
    </location>
</feature>
<gene>
    <name evidence="4" type="ORF">VHEMI10265</name>
</gene>
<feature type="region of interest" description="Disordered" evidence="1">
    <location>
        <begin position="640"/>
        <end position="659"/>
    </location>
</feature>
<dbReference type="STRING" id="1531966.A0A0A1TCJ9"/>
<feature type="compositionally biased region" description="Low complexity" evidence="1">
    <location>
        <begin position="163"/>
        <end position="177"/>
    </location>
</feature>
<dbReference type="HOGENOM" id="CLU_324437_0_0_1"/>
<feature type="compositionally biased region" description="Low complexity" evidence="1">
    <location>
        <begin position="338"/>
        <end position="348"/>
    </location>
</feature>
<feature type="transmembrane region" description="Helical" evidence="2">
    <location>
        <begin position="202"/>
        <end position="227"/>
    </location>
</feature>
<organism evidence="4 5">
    <name type="scientific">[Torrubiella] hemipterigena</name>
    <dbReference type="NCBI Taxonomy" id="1531966"/>
    <lineage>
        <taxon>Eukaryota</taxon>
        <taxon>Fungi</taxon>
        <taxon>Dikarya</taxon>
        <taxon>Ascomycota</taxon>
        <taxon>Pezizomycotina</taxon>
        <taxon>Sordariomycetes</taxon>
        <taxon>Hypocreomycetidae</taxon>
        <taxon>Hypocreales</taxon>
        <taxon>Clavicipitaceae</taxon>
        <taxon>Clavicipitaceae incertae sedis</taxon>
        <taxon>'Torrubiella' clade</taxon>
    </lineage>
</organism>
<feature type="chain" id="PRO_5001989883" description="Extracellular membrane protein CFEM domain-containing protein" evidence="3">
    <location>
        <begin position="25"/>
        <end position="890"/>
    </location>
</feature>
<feature type="compositionally biased region" description="Low complexity" evidence="1">
    <location>
        <begin position="303"/>
        <end position="313"/>
    </location>
</feature>
<dbReference type="OrthoDB" id="3946741at2759"/>
<accession>A0A0A1TCJ9</accession>
<keyword evidence="2" id="KW-0472">Membrane</keyword>
<feature type="compositionally biased region" description="Polar residues" evidence="1">
    <location>
        <begin position="541"/>
        <end position="550"/>
    </location>
</feature>
<evidence type="ECO:0000313" key="4">
    <source>
        <dbReference type="EMBL" id="CEJ94751.1"/>
    </source>
</evidence>
<feature type="compositionally biased region" description="Low complexity" evidence="1">
    <location>
        <begin position="416"/>
        <end position="448"/>
    </location>
</feature>
<feature type="compositionally biased region" description="Polar residues" evidence="1">
    <location>
        <begin position="826"/>
        <end position="835"/>
    </location>
</feature>
<keyword evidence="2" id="KW-0812">Transmembrane</keyword>
<feature type="compositionally biased region" description="Polar residues" evidence="1">
    <location>
        <begin position="399"/>
        <end position="409"/>
    </location>
</feature>
<protein>
    <recommendedName>
        <fullName evidence="6">Extracellular membrane protein CFEM domain-containing protein</fullName>
    </recommendedName>
</protein>
<feature type="region of interest" description="Disordered" evidence="1">
    <location>
        <begin position="232"/>
        <end position="283"/>
    </location>
</feature>
<dbReference type="Proteomes" id="UP000039046">
    <property type="component" value="Unassembled WGS sequence"/>
</dbReference>
<evidence type="ECO:0000256" key="1">
    <source>
        <dbReference type="SAM" id="MobiDB-lite"/>
    </source>
</evidence>
<feature type="compositionally biased region" description="Polar residues" evidence="1">
    <location>
        <begin position="178"/>
        <end position="198"/>
    </location>
</feature>
<feature type="signal peptide" evidence="3">
    <location>
        <begin position="1"/>
        <end position="24"/>
    </location>
</feature>